<feature type="compositionally biased region" description="Basic and acidic residues" evidence="1">
    <location>
        <begin position="71"/>
        <end position="84"/>
    </location>
</feature>
<keyword evidence="4" id="KW-0378">Hydrolase</keyword>
<evidence type="ECO:0000256" key="2">
    <source>
        <dbReference type="SAM" id="Phobius"/>
    </source>
</evidence>
<dbReference type="GO" id="GO:0008237">
    <property type="term" value="F:metallopeptidase activity"/>
    <property type="evidence" value="ECO:0007669"/>
    <property type="project" value="UniProtKB-KW"/>
</dbReference>
<accession>A0ABY0C3X5</accession>
<keyword evidence="2" id="KW-0812">Transmembrane</keyword>
<reference evidence="4 5" key="1">
    <citation type="submission" date="2018-12" db="EMBL/GenBank/DDBJ databases">
        <authorList>
            <person name="hu s."/>
            <person name="Xu Y."/>
            <person name="Xu B."/>
            <person name="Li F."/>
        </authorList>
    </citation>
    <scope>NUCLEOTIDE SEQUENCE [LARGE SCALE GENOMIC DNA]</scope>
    <source>
        <strain evidence="4 5">KSW2-17</strain>
    </source>
</reference>
<feature type="transmembrane region" description="Helical" evidence="2">
    <location>
        <begin position="211"/>
        <end position="234"/>
    </location>
</feature>
<keyword evidence="4" id="KW-0645">Protease</keyword>
<keyword evidence="4" id="KW-0482">Metalloprotease</keyword>
<comment type="caution">
    <text evidence="4">The sequence shown here is derived from an EMBL/GenBank/DDBJ whole genome shotgun (WGS) entry which is preliminary data.</text>
</comment>
<evidence type="ECO:0000259" key="3">
    <source>
        <dbReference type="Pfam" id="PF02517"/>
    </source>
</evidence>
<name>A0ABY0C3X5_9MICO</name>
<keyword evidence="5" id="KW-1185">Reference proteome</keyword>
<sequence>MRPTRCRPSRRARPPGTRRRPRRRGRCRRWTSRGRGVADDAVPLRSMWSSGHPMDGVHGADPPKGRGGAARYDRSDDPPRRGPDEGGVMSIDTHPHHLPTAAPEPLPYHRLAHRLPGTARWWRPLASIGTAAGLAVGGALVVILAIAIATLVAPPSWRPSELLDDPRNPGDMLFMLGFLAIGVPAVVLGSRWGGGMRGAIHSVALRIRWGLLLRAASVVVPLYALVLVGSFVIAPPPDFSWPAADGRTVAVFAIVLLLAPLQCAAEEYAFRALPQQALGTWLRSPLWGILLPVPFFMIGHGYDWVGQIDIAVFAVSMGFLVWKSGGVELAIVVHTANNLVLFLLAPFSPSSLTQGTVEPWVLLLSLPLTLGVTAGLTLWVSRTHGLRFFEPVRSVPSVVAPRADLPAVSGSRA</sequence>
<feature type="domain" description="CAAX prenyl protease 2/Lysostaphin resistance protein A-like" evidence="3">
    <location>
        <begin position="251"/>
        <end position="340"/>
    </location>
</feature>
<keyword evidence="2" id="KW-1133">Transmembrane helix</keyword>
<protein>
    <submittedName>
        <fullName evidence="4">CPBP family intramembrane metalloprotease</fullName>
    </submittedName>
</protein>
<feature type="region of interest" description="Disordered" evidence="1">
    <location>
        <begin position="1"/>
        <end position="105"/>
    </location>
</feature>
<organism evidence="4 5">
    <name type="scientific">Labedella gwakjiensis</name>
    <dbReference type="NCBI Taxonomy" id="390269"/>
    <lineage>
        <taxon>Bacteria</taxon>
        <taxon>Bacillati</taxon>
        <taxon>Actinomycetota</taxon>
        <taxon>Actinomycetes</taxon>
        <taxon>Micrococcales</taxon>
        <taxon>Microbacteriaceae</taxon>
        <taxon>Labedella</taxon>
    </lineage>
</organism>
<proteinExistence type="predicted"/>
<feature type="transmembrane region" description="Helical" evidence="2">
    <location>
        <begin position="360"/>
        <end position="380"/>
    </location>
</feature>
<feature type="transmembrane region" description="Helical" evidence="2">
    <location>
        <begin position="246"/>
        <end position="265"/>
    </location>
</feature>
<keyword evidence="2" id="KW-0472">Membrane</keyword>
<dbReference type="Pfam" id="PF02517">
    <property type="entry name" value="Rce1-like"/>
    <property type="match status" value="1"/>
</dbReference>
<gene>
    <name evidence="4" type="ORF">ELQ93_17360</name>
</gene>
<feature type="transmembrane region" description="Helical" evidence="2">
    <location>
        <begin position="304"/>
        <end position="322"/>
    </location>
</feature>
<feature type="compositionally biased region" description="Basic residues" evidence="1">
    <location>
        <begin position="1"/>
        <end position="32"/>
    </location>
</feature>
<feature type="transmembrane region" description="Helical" evidence="2">
    <location>
        <begin position="329"/>
        <end position="348"/>
    </location>
</feature>
<dbReference type="InterPro" id="IPR003675">
    <property type="entry name" value="Rce1/LyrA-like_dom"/>
</dbReference>
<evidence type="ECO:0000313" key="5">
    <source>
        <dbReference type="Proteomes" id="UP000268291"/>
    </source>
</evidence>
<feature type="transmembrane region" description="Helical" evidence="2">
    <location>
        <begin position="125"/>
        <end position="152"/>
    </location>
</feature>
<evidence type="ECO:0000256" key="1">
    <source>
        <dbReference type="SAM" id="MobiDB-lite"/>
    </source>
</evidence>
<dbReference type="Proteomes" id="UP000268291">
    <property type="component" value="Unassembled WGS sequence"/>
</dbReference>
<feature type="transmembrane region" description="Helical" evidence="2">
    <location>
        <begin position="172"/>
        <end position="190"/>
    </location>
</feature>
<dbReference type="EMBL" id="RZGY01000004">
    <property type="protein sequence ID" value="RUQ82046.1"/>
    <property type="molecule type" value="Genomic_DNA"/>
</dbReference>
<feature type="transmembrane region" description="Helical" evidence="2">
    <location>
        <begin position="277"/>
        <end position="298"/>
    </location>
</feature>
<evidence type="ECO:0000313" key="4">
    <source>
        <dbReference type="EMBL" id="RUQ82046.1"/>
    </source>
</evidence>